<gene>
    <name evidence="9" type="ORF">JR064_00780</name>
</gene>
<dbReference type="RefSeq" id="WP_206228491.1">
    <property type="nucleotide sequence ID" value="NZ_JAFIWB010000001.1"/>
</dbReference>
<evidence type="ECO:0000256" key="8">
    <source>
        <dbReference type="SAM" id="Phobius"/>
    </source>
</evidence>
<evidence type="ECO:0000256" key="2">
    <source>
        <dbReference type="ARBA" id="ARBA00022448"/>
    </source>
</evidence>
<protein>
    <submittedName>
        <fullName evidence="9">FUSC family protein</fullName>
    </submittedName>
</protein>
<dbReference type="PANTHER" id="PTHR30509">
    <property type="entry name" value="P-HYDROXYBENZOIC ACID EFFLUX PUMP SUBUNIT-RELATED"/>
    <property type="match status" value="1"/>
</dbReference>
<feature type="transmembrane region" description="Helical" evidence="8">
    <location>
        <begin position="75"/>
        <end position="94"/>
    </location>
</feature>
<feature type="transmembrane region" description="Helical" evidence="8">
    <location>
        <begin position="12"/>
        <end position="37"/>
    </location>
</feature>
<evidence type="ECO:0000256" key="6">
    <source>
        <dbReference type="ARBA" id="ARBA00023136"/>
    </source>
</evidence>
<proteinExistence type="predicted"/>
<reference evidence="9 10" key="1">
    <citation type="submission" date="2021-02" db="EMBL/GenBank/DDBJ databases">
        <title>Taxonomically Unique Crown Gall-Associated Xanthomonas Stains Have Deficiency in Virulence Repertories.</title>
        <authorList>
            <person name="Mafakheri H."/>
            <person name="Taghavi S.M."/>
            <person name="Dimkic I."/>
            <person name="Nemanja K."/>
            <person name="Osdaghi E."/>
        </authorList>
    </citation>
    <scope>NUCLEOTIDE SEQUENCE [LARGE SCALE GENOMIC DNA]</scope>
    <source>
        <strain evidence="9 10">FX4</strain>
    </source>
</reference>
<keyword evidence="6 8" id="KW-0472">Membrane</keyword>
<evidence type="ECO:0000256" key="4">
    <source>
        <dbReference type="ARBA" id="ARBA00022692"/>
    </source>
</evidence>
<dbReference type="Proteomes" id="UP000695802">
    <property type="component" value="Unassembled WGS sequence"/>
</dbReference>
<comment type="subcellular location">
    <subcellularLocation>
        <location evidence="1">Cell membrane</location>
        <topology evidence="1">Multi-pass membrane protein</topology>
    </subcellularLocation>
</comment>
<feature type="transmembrane region" description="Helical" evidence="8">
    <location>
        <begin position="101"/>
        <end position="118"/>
    </location>
</feature>
<name>A0ABS3AZV3_9XANT</name>
<feature type="region of interest" description="Disordered" evidence="7">
    <location>
        <begin position="522"/>
        <end position="554"/>
    </location>
</feature>
<accession>A0ABS3AZV3</accession>
<evidence type="ECO:0000313" key="9">
    <source>
        <dbReference type="EMBL" id="MBN6100696.1"/>
    </source>
</evidence>
<sequence>MAWALRTTLAALLALAIAAGLGIQHPWWAAMTVWLVAQPTRGLLLERGVARFVGTALGAIVGALILHTLGGVPALLLAAIAVWLALCAGVGSLFRHFRNYGFVLAGYTAAIVALFGLGDGAFDAGLALDRVVCTVLGIVCVSLVSLHGAAAARGEHVAVRLEAVLQRCLCRVEAQLRGAAPAPAVAAIAQIQALDRDIESDAAGSLSGRRVALRVRRIAGPLLELIALTLQPPAATVSELPAMPHKADDRLVLLAAHAASAGQPALAATLDELRQALHGPAASLPSGLAWDIDVAAMSRAALRPVVALAIAAALWWGTGWQMGAMMAMTAALFASLFSSSDQGNQALLQVLLGSLSGALLGAGARLLALPHAEGLLLVLLCTAPFLLLGAWLMQRPRTARMAIDLTLTFLLVAQPGSPPVPAAVALHQAAAIVVGVLLAVATYWLILPATPAARRRLLLRRIARLTSRLERAPDAAAALRAHRRLRAAQVRLLACSDPRQATADTLQCLAWARRRLTSRSLAEAAMPPSTTGRAATAAHAERVPTSTKDNHRER</sequence>
<organism evidence="9 10">
    <name type="scientific">Xanthomonas bonasiae</name>
    <dbReference type="NCBI Taxonomy" id="2810351"/>
    <lineage>
        <taxon>Bacteria</taxon>
        <taxon>Pseudomonadati</taxon>
        <taxon>Pseudomonadota</taxon>
        <taxon>Gammaproteobacteria</taxon>
        <taxon>Lysobacterales</taxon>
        <taxon>Lysobacteraceae</taxon>
        <taxon>Xanthomonas</taxon>
    </lineage>
</organism>
<feature type="transmembrane region" description="Helical" evidence="8">
    <location>
        <begin position="49"/>
        <end position="69"/>
    </location>
</feature>
<feature type="transmembrane region" description="Helical" evidence="8">
    <location>
        <begin position="124"/>
        <end position="146"/>
    </location>
</feature>
<keyword evidence="10" id="KW-1185">Reference proteome</keyword>
<keyword evidence="3" id="KW-1003">Cell membrane</keyword>
<evidence type="ECO:0000256" key="3">
    <source>
        <dbReference type="ARBA" id="ARBA00022475"/>
    </source>
</evidence>
<feature type="transmembrane region" description="Helical" evidence="8">
    <location>
        <begin position="429"/>
        <end position="447"/>
    </location>
</feature>
<dbReference type="InterPro" id="IPR006726">
    <property type="entry name" value="PHBA_efflux_AaeB/fusaric-R"/>
</dbReference>
<keyword evidence="2" id="KW-0813">Transport</keyword>
<keyword evidence="4 8" id="KW-0812">Transmembrane</keyword>
<dbReference type="EMBL" id="JAFIWB010000001">
    <property type="protein sequence ID" value="MBN6100696.1"/>
    <property type="molecule type" value="Genomic_DNA"/>
</dbReference>
<dbReference type="Pfam" id="PF04632">
    <property type="entry name" value="FUSC"/>
    <property type="match status" value="1"/>
</dbReference>
<dbReference type="PANTHER" id="PTHR30509:SF9">
    <property type="entry name" value="MULTIDRUG RESISTANCE PROTEIN MDTO"/>
    <property type="match status" value="1"/>
</dbReference>
<comment type="caution">
    <text evidence="9">The sequence shown here is derived from an EMBL/GenBank/DDBJ whole genome shotgun (WGS) entry which is preliminary data.</text>
</comment>
<evidence type="ECO:0000256" key="1">
    <source>
        <dbReference type="ARBA" id="ARBA00004651"/>
    </source>
</evidence>
<feature type="transmembrane region" description="Helical" evidence="8">
    <location>
        <begin position="300"/>
        <end position="316"/>
    </location>
</feature>
<feature type="transmembrane region" description="Helical" evidence="8">
    <location>
        <begin position="346"/>
        <end position="368"/>
    </location>
</feature>
<evidence type="ECO:0000256" key="7">
    <source>
        <dbReference type="SAM" id="MobiDB-lite"/>
    </source>
</evidence>
<evidence type="ECO:0000313" key="10">
    <source>
        <dbReference type="Proteomes" id="UP000695802"/>
    </source>
</evidence>
<feature type="transmembrane region" description="Helical" evidence="8">
    <location>
        <begin position="374"/>
        <end position="392"/>
    </location>
</feature>
<keyword evidence="5 8" id="KW-1133">Transmembrane helix</keyword>
<evidence type="ECO:0000256" key="5">
    <source>
        <dbReference type="ARBA" id="ARBA00022989"/>
    </source>
</evidence>